<dbReference type="PANTHER" id="PTHR33861:SF3">
    <property type="entry name" value="MEIOSIS-SPECIFIC COILED-COIL DOMAIN-CONTAINING PROTEIN MEIOC"/>
    <property type="match status" value="1"/>
</dbReference>
<feature type="region of interest" description="Disordered" evidence="1">
    <location>
        <begin position="624"/>
        <end position="646"/>
    </location>
</feature>
<feature type="compositionally biased region" description="Polar residues" evidence="1">
    <location>
        <begin position="631"/>
        <end position="646"/>
    </location>
</feature>
<evidence type="ECO:0000256" key="1">
    <source>
        <dbReference type="SAM" id="MobiDB-lite"/>
    </source>
</evidence>
<keyword evidence="3" id="KW-1185">Reference proteome</keyword>
<reference evidence="2 3" key="1">
    <citation type="submission" date="2019-09" db="EMBL/GenBank/DDBJ databases">
        <title>Bird 10,000 Genomes (B10K) Project - Family phase.</title>
        <authorList>
            <person name="Zhang G."/>
        </authorList>
    </citation>
    <scope>NUCLEOTIDE SEQUENCE [LARGE SCALE GENOMIC DNA]</scope>
    <source>
        <strain evidence="2">B10K-DU-005-01</strain>
    </source>
</reference>
<proteinExistence type="predicted"/>
<accession>A0A7L4CRG1</accession>
<evidence type="ECO:0000313" key="3">
    <source>
        <dbReference type="Proteomes" id="UP000551823"/>
    </source>
</evidence>
<dbReference type="GO" id="GO:0048255">
    <property type="term" value="P:mRNA stabilization"/>
    <property type="evidence" value="ECO:0007669"/>
    <property type="project" value="TreeGrafter"/>
</dbReference>
<evidence type="ECO:0000313" key="2">
    <source>
        <dbReference type="EMBL" id="NXW52770.1"/>
    </source>
</evidence>
<dbReference type="Proteomes" id="UP000551823">
    <property type="component" value="Unassembled WGS sequence"/>
</dbReference>
<sequence>SCPSSLKSVWAVNTTRTTDHHDLLPETKRPVVGAVSQQGFYGSSESVSAAEKQYFQSDNIAPQQQVEECYPGFSGMDLEEQCSYPSRNDHASCCNTQTHENIKTTPAYQNYPYIKNTFTPQVVYPEVIKDSGADTYPYGREKVCPKGADVQSHQKRVETFLPQFHRYNENADYRGYTEYPHAGKAKPNKSTNSSLQENKKLVNGTIEAPSLDTEPYTKLFQIKSGTQKKIEDNISDQQNFTFPKAVGLLPEKQFANEASFCTDLGKKFDYGLKPFAAPLGNSDCANGAEKQQFKSDLQNSEFCKSLPVLPNSANPSAGTVRPAWMNLPAKPTASVPFQNPNPLMKLNNHLPAFPKSSSHSNDFFQLPSSNFLLNNNLFHKYCQDNPASSLDFSYNTAERARSAACMEALGRSGEENLMEYLSDKKSKQPNGFCDIYSAQQLGIIENMNKHRFQVKPPSEHYDLEGQRHADGLLQSMYQDFLESQGQFGLRQGSGDSNAVNPVTCLQAPAFPSSCVLGDLRQNQQLGGSSAFPLRSAQLFGRSIVPLVDSHPLFSHGDLKRFYSYFNDKLYGDGSFPSFVPPFGYQRQVKSRSGPASELHVRLEECYEQWRALEKERKKTESALAKNFQGKKVSSANNTPIPRLTSNPSRVDRLIVDELREQARV</sequence>
<dbReference type="GO" id="GO:0007144">
    <property type="term" value="P:female meiosis I"/>
    <property type="evidence" value="ECO:0007669"/>
    <property type="project" value="TreeGrafter"/>
</dbReference>
<dbReference type="PANTHER" id="PTHR33861">
    <property type="entry name" value="PROTEIN CBG18333"/>
    <property type="match status" value="1"/>
</dbReference>
<dbReference type="GO" id="GO:0005634">
    <property type="term" value="C:nucleus"/>
    <property type="evidence" value="ECO:0007669"/>
    <property type="project" value="TreeGrafter"/>
</dbReference>
<protein>
    <submittedName>
        <fullName evidence="2">MEIOC protein</fullName>
    </submittedName>
</protein>
<dbReference type="InterPro" id="IPR027963">
    <property type="entry name" value="MEIOC"/>
</dbReference>
<dbReference type="EMBL" id="VZZU01012831">
    <property type="protein sequence ID" value="NXW52770.1"/>
    <property type="molecule type" value="Genomic_DNA"/>
</dbReference>
<dbReference type="GO" id="GO:0005737">
    <property type="term" value="C:cytoplasm"/>
    <property type="evidence" value="ECO:0007669"/>
    <property type="project" value="TreeGrafter"/>
</dbReference>
<feature type="non-terminal residue" evidence="2">
    <location>
        <position position="664"/>
    </location>
</feature>
<gene>
    <name evidence="2" type="primary">Meioc</name>
    <name evidence="2" type="ORF">NYCLEU_R02681</name>
</gene>
<feature type="non-terminal residue" evidence="2">
    <location>
        <position position="1"/>
    </location>
</feature>
<dbReference type="GO" id="GO:0007141">
    <property type="term" value="P:male meiosis I"/>
    <property type="evidence" value="ECO:0007669"/>
    <property type="project" value="TreeGrafter"/>
</dbReference>
<comment type="caution">
    <text evidence="2">The sequence shown here is derived from an EMBL/GenBank/DDBJ whole genome shotgun (WGS) entry which is preliminary data.</text>
</comment>
<dbReference type="Pfam" id="PF15189">
    <property type="entry name" value="MEIOC"/>
    <property type="match status" value="1"/>
</dbReference>
<name>A0A7L4CRG1_9AVES</name>
<organism evidence="2 3">
    <name type="scientific">Nyctiprogne leucopyga</name>
    <dbReference type="NCBI Taxonomy" id="382315"/>
    <lineage>
        <taxon>Eukaryota</taxon>
        <taxon>Metazoa</taxon>
        <taxon>Chordata</taxon>
        <taxon>Craniata</taxon>
        <taxon>Vertebrata</taxon>
        <taxon>Euteleostomi</taxon>
        <taxon>Archelosauria</taxon>
        <taxon>Archosauria</taxon>
        <taxon>Dinosauria</taxon>
        <taxon>Saurischia</taxon>
        <taxon>Theropoda</taxon>
        <taxon>Coelurosauria</taxon>
        <taxon>Aves</taxon>
        <taxon>Neognathae</taxon>
        <taxon>Neoaves</taxon>
        <taxon>Strisores</taxon>
        <taxon>Caprimulgiformes</taxon>
        <taxon>Caprimulgidae</taxon>
        <taxon>Chordeilinae</taxon>
        <taxon>Nyctiprogne</taxon>
    </lineage>
</organism>
<dbReference type="AlphaFoldDB" id="A0A7L4CRG1"/>